<dbReference type="PANTHER" id="PTHR11086:SF18">
    <property type="entry name" value="DEOXYCYTIDYLATE DEAMINASE"/>
    <property type="match status" value="1"/>
</dbReference>
<dbReference type="FunFam" id="3.40.140.10:FF:000035">
    <property type="entry name" value="dCMP deaminase"/>
    <property type="match status" value="1"/>
</dbReference>
<organism evidence="11 12">
    <name type="scientific">Helicocarpus griseus UAMH5409</name>
    <dbReference type="NCBI Taxonomy" id="1447875"/>
    <lineage>
        <taxon>Eukaryota</taxon>
        <taxon>Fungi</taxon>
        <taxon>Dikarya</taxon>
        <taxon>Ascomycota</taxon>
        <taxon>Pezizomycotina</taxon>
        <taxon>Eurotiomycetes</taxon>
        <taxon>Eurotiomycetidae</taxon>
        <taxon>Onygenales</taxon>
        <taxon>Ajellomycetaceae</taxon>
        <taxon>Helicocarpus</taxon>
    </lineage>
</organism>
<keyword evidence="12" id="KW-1185">Reference proteome</keyword>
<dbReference type="Pfam" id="PF00383">
    <property type="entry name" value="dCMP_cyt_deam_1"/>
    <property type="match status" value="1"/>
</dbReference>
<name>A0A2B7Y7C4_9EURO</name>
<comment type="caution">
    <text evidence="11">The sequence shown here is derived from an EMBL/GenBank/DDBJ whole genome shotgun (WGS) entry which is preliminary data.</text>
</comment>
<dbReference type="InterPro" id="IPR027417">
    <property type="entry name" value="P-loop_NTPase"/>
</dbReference>
<keyword evidence="5" id="KW-0378">Hydrolase</keyword>
<dbReference type="InterPro" id="IPR016193">
    <property type="entry name" value="Cytidine_deaminase-like"/>
</dbReference>
<evidence type="ECO:0000256" key="7">
    <source>
        <dbReference type="ARBA" id="ARBA00038938"/>
    </source>
</evidence>
<keyword evidence="3" id="KW-0479">Metal-binding</keyword>
<dbReference type="EC" id="3.5.4.12" evidence="7"/>
<evidence type="ECO:0000256" key="5">
    <source>
        <dbReference type="ARBA" id="ARBA00022801"/>
    </source>
</evidence>
<sequence>MLLGLCGGICAGKHSVAEYLIQKHGFQQLHLAHRPYHLLGETELPPPFGNQIAKNGSHVFQTVDELLEFVTRRWQDRWITTDIWDDTTLEKLLIRPYFLLVSVDAPVSLRWSRFTESRAWRRQLDPPDLEKFVLWNDKHLYDKDTGIVYMTDRAQVRLFNSSSSLHELHAALDKLDLANEERLRPGWDQYFMQLASLAAQRSNCMKRRVGCVVVREKRVMSTGYNGTPRNTKNCNEGGCPRCNCGQGGGAALSTCLCIHAEENALLEAGRERVGEGAILYCNTCPCLTCSVKIAQLGISEVVYSQSYNMDKQTASILEEAGVKLRQFSPPRNGIIYLQRSSDVATAVHDEVLSPEPIV</sequence>
<dbReference type="GO" id="GO:0008270">
    <property type="term" value="F:zinc ion binding"/>
    <property type="evidence" value="ECO:0007669"/>
    <property type="project" value="InterPro"/>
</dbReference>
<evidence type="ECO:0000256" key="2">
    <source>
        <dbReference type="ARBA" id="ARBA00006576"/>
    </source>
</evidence>
<dbReference type="InterPro" id="IPR015517">
    <property type="entry name" value="dCMP_deaminase-rel"/>
</dbReference>
<dbReference type="PROSITE" id="PS00903">
    <property type="entry name" value="CYT_DCMP_DEAMINASES_1"/>
    <property type="match status" value="1"/>
</dbReference>
<dbReference type="GO" id="GO:0004132">
    <property type="term" value="F:dCMP deaminase activity"/>
    <property type="evidence" value="ECO:0007669"/>
    <property type="project" value="UniProtKB-EC"/>
</dbReference>
<dbReference type="PROSITE" id="PS51747">
    <property type="entry name" value="CYT_DCMP_DEAMINASES_2"/>
    <property type="match status" value="1"/>
</dbReference>
<dbReference type="GO" id="GO:0009165">
    <property type="term" value="P:nucleotide biosynthetic process"/>
    <property type="evidence" value="ECO:0007669"/>
    <property type="project" value="UniProtKB-KW"/>
</dbReference>
<evidence type="ECO:0000256" key="9">
    <source>
        <dbReference type="ARBA" id="ARBA00071582"/>
    </source>
</evidence>
<comment type="cofactor">
    <cofactor evidence="1">
        <name>Zn(2+)</name>
        <dbReference type="ChEBI" id="CHEBI:29105"/>
    </cofactor>
</comment>
<evidence type="ECO:0000259" key="10">
    <source>
        <dbReference type="PROSITE" id="PS51747"/>
    </source>
</evidence>
<dbReference type="SUPFAM" id="SSF52540">
    <property type="entry name" value="P-loop containing nucleoside triphosphate hydrolases"/>
    <property type="match status" value="1"/>
</dbReference>
<dbReference type="EMBL" id="PDNB01000013">
    <property type="protein sequence ID" value="PGH16999.1"/>
    <property type="molecule type" value="Genomic_DNA"/>
</dbReference>
<evidence type="ECO:0000256" key="8">
    <source>
        <dbReference type="ARBA" id="ARBA00041763"/>
    </source>
</evidence>
<dbReference type="InterPro" id="IPR016192">
    <property type="entry name" value="APOBEC/CMP_deaminase_Zn-bd"/>
</dbReference>
<dbReference type="AlphaFoldDB" id="A0A2B7Y7C4"/>
<proteinExistence type="inferred from homology"/>
<protein>
    <recommendedName>
        <fullName evidence="9">Deoxycytidylate deaminase</fullName>
        <ecNumber evidence="7">3.5.4.12</ecNumber>
    </recommendedName>
    <alternativeName>
        <fullName evidence="8">dCMP deaminase</fullName>
    </alternativeName>
</protein>
<keyword evidence="6" id="KW-0862">Zinc</keyword>
<evidence type="ECO:0000256" key="4">
    <source>
        <dbReference type="ARBA" id="ARBA00022727"/>
    </source>
</evidence>
<reference evidence="11 12" key="1">
    <citation type="submission" date="2017-10" db="EMBL/GenBank/DDBJ databases">
        <title>Comparative genomics in systemic dimorphic fungi from Ajellomycetaceae.</title>
        <authorList>
            <person name="Munoz J.F."/>
            <person name="Mcewen J.G."/>
            <person name="Clay O.K."/>
            <person name="Cuomo C.A."/>
        </authorList>
    </citation>
    <scope>NUCLEOTIDE SEQUENCE [LARGE SCALE GENOMIC DNA]</scope>
    <source>
        <strain evidence="11 12">UAMH5409</strain>
    </source>
</reference>
<comment type="similarity">
    <text evidence="2">Belongs to the cytidine and deoxycytidylate deaminase family.</text>
</comment>
<dbReference type="OrthoDB" id="6710946at2759"/>
<feature type="domain" description="CMP/dCMP-type deaminase" evidence="10">
    <location>
        <begin position="186"/>
        <end position="324"/>
    </location>
</feature>
<dbReference type="InterPro" id="IPR035105">
    <property type="entry name" value="Deoxycytidylate_deaminase_dom"/>
</dbReference>
<dbReference type="STRING" id="1447875.A0A2B7Y7C4"/>
<evidence type="ECO:0000313" key="11">
    <source>
        <dbReference type="EMBL" id="PGH16999.1"/>
    </source>
</evidence>
<dbReference type="GO" id="GO:0005737">
    <property type="term" value="C:cytoplasm"/>
    <property type="evidence" value="ECO:0007669"/>
    <property type="project" value="TreeGrafter"/>
</dbReference>
<dbReference type="Gene3D" id="3.40.140.10">
    <property type="entry name" value="Cytidine Deaminase, domain 2"/>
    <property type="match status" value="1"/>
</dbReference>
<dbReference type="Gene3D" id="3.40.50.300">
    <property type="entry name" value="P-loop containing nucleotide triphosphate hydrolases"/>
    <property type="match status" value="1"/>
</dbReference>
<evidence type="ECO:0000256" key="6">
    <source>
        <dbReference type="ARBA" id="ARBA00022833"/>
    </source>
</evidence>
<dbReference type="SUPFAM" id="SSF53927">
    <property type="entry name" value="Cytidine deaminase-like"/>
    <property type="match status" value="1"/>
</dbReference>
<dbReference type="Proteomes" id="UP000223968">
    <property type="component" value="Unassembled WGS sequence"/>
</dbReference>
<dbReference type="InterPro" id="IPR002125">
    <property type="entry name" value="CMP_dCMP_dom"/>
</dbReference>
<dbReference type="FunFam" id="3.40.50.300:FF:002333">
    <property type="entry name" value="Deoxycytidylate deaminase, putative"/>
    <property type="match status" value="1"/>
</dbReference>
<gene>
    <name evidence="11" type="ORF">AJ79_01383</name>
</gene>
<dbReference type="CDD" id="cd01286">
    <property type="entry name" value="deoxycytidylate_deaminase"/>
    <property type="match status" value="1"/>
</dbReference>
<evidence type="ECO:0000313" key="12">
    <source>
        <dbReference type="Proteomes" id="UP000223968"/>
    </source>
</evidence>
<keyword evidence="4" id="KW-0545">Nucleotide biosynthesis</keyword>
<evidence type="ECO:0000256" key="3">
    <source>
        <dbReference type="ARBA" id="ARBA00022723"/>
    </source>
</evidence>
<evidence type="ECO:0000256" key="1">
    <source>
        <dbReference type="ARBA" id="ARBA00001947"/>
    </source>
</evidence>
<accession>A0A2B7Y7C4</accession>
<dbReference type="PANTHER" id="PTHR11086">
    <property type="entry name" value="DEOXYCYTIDYLATE DEAMINASE-RELATED"/>
    <property type="match status" value="1"/>
</dbReference>